<dbReference type="InterPro" id="IPR036291">
    <property type="entry name" value="NAD(P)-bd_dom_sf"/>
</dbReference>
<evidence type="ECO:0000259" key="1">
    <source>
        <dbReference type="Pfam" id="PF03435"/>
    </source>
</evidence>
<dbReference type="OrthoDB" id="4420885at2"/>
<organism evidence="2 3">
    <name type="scientific">Altererythrobacter ishigakiensis</name>
    <dbReference type="NCBI Taxonomy" id="476157"/>
    <lineage>
        <taxon>Bacteria</taxon>
        <taxon>Pseudomonadati</taxon>
        <taxon>Pseudomonadota</taxon>
        <taxon>Alphaproteobacteria</taxon>
        <taxon>Sphingomonadales</taxon>
        <taxon>Erythrobacteraceae</taxon>
        <taxon>Altererythrobacter</taxon>
    </lineage>
</organism>
<reference evidence="2 3" key="1">
    <citation type="submission" date="2019-07" db="EMBL/GenBank/DDBJ databases">
        <title>Genomic Encyclopedia of Archaeal and Bacterial Type Strains, Phase II (KMG-II): from individual species to whole genera.</title>
        <authorList>
            <person name="Goeker M."/>
        </authorList>
    </citation>
    <scope>NUCLEOTIDE SEQUENCE [LARGE SCALE GENOMIC DNA]</scope>
    <source>
        <strain evidence="2 3">ATCC BAA-2084</strain>
    </source>
</reference>
<dbReference type="Gene3D" id="3.40.50.720">
    <property type="entry name" value="NAD(P)-binding Rossmann-like Domain"/>
    <property type="match status" value="1"/>
</dbReference>
<evidence type="ECO:0000313" key="3">
    <source>
        <dbReference type="Proteomes" id="UP000320547"/>
    </source>
</evidence>
<dbReference type="PANTHER" id="PTHR43781:SF1">
    <property type="entry name" value="SACCHAROPINE DEHYDROGENASE"/>
    <property type="match status" value="1"/>
</dbReference>
<dbReference type="AlphaFoldDB" id="A0A562UM91"/>
<comment type="caution">
    <text evidence="2">The sequence shown here is derived from an EMBL/GenBank/DDBJ whole genome shotgun (WGS) entry which is preliminary data.</text>
</comment>
<feature type="domain" description="Saccharopine dehydrogenase NADP binding" evidence="1">
    <location>
        <begin position="5"/>
        <end position="122"/>
    </location>
</feature>
<dbReference type="InterPro" id="IPR005097">
    <property type="entry name" value="Sacchrp_dh_NADP-bd"/>
</dbReference>
<proteinExistence type="predicted"/>
<keyword evidence="3" id="KW-1185">Reference proteome</keyword>
<dbReference type="SUPFAM" id="SSF51735">
    <property type="entry name" value="NAD(P)-binding Rossmann-fold domains"/>
    <property type="match status" value="1"/>
</dbReference>
<name>A0A562UM91_9SPHN</name>
<dbReference type="RefSeq" id="WP_067598013.1">
    <property type="nucleotide sequence ID" value="NZ_CP015963.1"/>
</dbReference>
<sequence>MTGKVILYGASGYTGRKIATQIADEVDLVLAGRSEERVKAIAQPLGLKWKAFDLSDAGENARMLRGSTCVVNAAGPFDATASALIDACLKTGTHYLDLGGEWPVFIEIMARHDEARDKGVMLLPGIGLTIAATDCLLKRAVELWPETRHLYLGISRAQVVSRGSATSMAGMVNPTALIQRDGELVEVPSGSLSRAFDFGEGMSEAVAMSWADVVTAPFTTGIPNIEVYNEMRWHERATYRGIGLGMGVTGAKPWRSAGGLIAKAWPEVPAEHTRQNARFTMVVEAVDRWRRSHWLRMETLDGYGASVRLAETVINRVLAGETQAGFVTPANLFGSQLVETSGAGVIEAPDGRSAA</sequence>
<dbReference type="STRING" id="476157.GCA_001663155_00945"/>
<dbReference type="Proteomes" id="UP000320547">
    <property type="component" value="Unassembled WGS sequence"/>
</dbReference>
<accession>A0A562UM91</accession>
<dbReference type="PANTHER" id="PTHR43781">
    <property type="entry name" value="SACCHAROPINE DEHYDROGENASE"/>
    <property type="match status" value="1"/>
</dbReference>
<evidence type="ECO:0000313" key="2">
    <source>
        <dbReference type="EMBL" id="TWJ06733.1"/>
    </source>
</evidence>
<protein>
    <submittedName>
        <fullName evidence="2">Short subunit dehydrogenase-like uncharacterized protein</fullName>
    </submittedName>
</protein>
<gene>
    <name evidence="2" type="ORF">JN10_2269</name>
</gene>
<dbReference type="EMBL" id="VLLK01000002">
    <property type="protein sequence ID" value="TWJ06733.1"/>
    <property type="molecule type" value="Genomic_DNA"/>
</dbReference>
<dbReference type="Pfam" id="PF03435">
    <property type="entry name" value="Sacchrp_dh_NADP"/>
    <property type="match status" value="1"/>
</dbReference>